<feature type="chain" id="PRO_5012567725" evidence="1">
    <location>
        <begin position="23"/>
        <end position="309"/>
    </location>
</feature>
<proteinExistence type="predicted"/>
<organism evidence="2 3">
    <name type="scientific">Wenxinia saemankumensis</name>
    <dbReference type="NCBI Taxonomy" id="1447782"/>
    <lineage>
        <taxon>Bacteria</taxon>
        <taxon>Pseudomonadati</taxon>
        <taxon>Pseudomonadota</taxon>
        <taxon>Alphaproteobacteria</taxon>
        <taxon>Rhodobacterales</taxon>
        <taxon>Roseobacteraceae</taxon>
        <taxon>Wenxinia</taxon>
    </lineage>
</organism>
<feature type="signal peptide" evidence="1">
    <location>
        <begin position="1"/>
        <end position="22"/>
    </location>
</feature>
<keyword evidence="3" id="KW-1185">Reference proteome</keyword>
<dbReference type="EMBL" id="FQYO01000001">
    <property type="protein sequence ID" value="SHI29107.1"/>
    <property type="molecule type" value="Genomic_DNA"/>
</dbReference>
<dbReference type="AlphaFoldDB" id="A0A1M5ZXU9"/>
<sequence>MSVKTRLGALAAMVVLSGPAGAQDGPYAAAAGLYHAAPNPPEFCAILPWLLTGDGQLLERSFDGTGYVARSGAFCRPEPGGDACYGGEIVEGALHVPRADGGAPRRTLFVDPTGVLILDAGSTRPQALTRCPDDVPPLMPGFGIEAMAAAPPPAVVDPDALGAAGVGGARGWESLGEPGFALAGRWGRLPGDAATAATVRPGPGADENGWALAAAYIADACATSRLEFSDRGRLSQFRGASEAIGSMSQCDMVGAQMNCTEGVRRDNEWLPDPDGETRSYSVTFEAEDVLLCSTNLAACYRLVRCAEVE</sequence>
<dbReference type="STRING" id="1447782.SAMN05444417_0050"/>
<evidence type="ECO:0000313" key="3">
    <source>
        <dbReference type="Proteomes" id="UP000184292"/>
    </source>
</evidence>
<dbReference type="Proteomes" id="UP000184292">
    <property type="component" value="Unassembled WGS sequence"/>
</dbReference>
<gene>
    <name evidence="2" type="ORF">SAMN05444417_0050</name>
</gene>
<name>A0A1M5ZXU9_9RHOB</name>
<evidence type="ECO:0000313" key="2">
    <source>
        <dbReference type="EMBL" id="SHI29107.1"/>
    </source>
</evidence>
<reference evidence="2 3" key="1">
    <citation type="submission" date="2016-11" db="EMBL/GenBank/DDBJ databases">
        <authorList>
            <person name="Jaros S."/>
            <person name="Januszkiewicz K."/>
            <person name="Wedrychowicz H."/>
        </authorList>
    </citation>
    <scope>NUCLEOTIDE SEQUENCE [LARGE SCALE GENOMIC DNA]</scope>
    <source>
        <strain evidence="2 3">DSM 100565</strain>
    </source>
</reference>
<evidence type="ECO:0000256" key="1">
    <source>
        <dbReference type="SAM" id="SignalP"/>
    </source>
</evidence>
<keyword evidence="1" id="KW-0732">Signal</keyword>
<accession>A0A1M5ZXU9</accession>
<dbReference type="RefSeq" id="WP_073325510.1">
    <property type="nucleotide sequence ID" value="NZ_FQYO01000001.1"/>
</dbReference>
<protein>
    <submittedName>
        <fullName evidence="2">Uncharacterized protein</fullName>
    </submittedName>
</protein>